<feature type="region of interest" description="Disordered" evidence="2">
    <location>
        <begin position="1"/>
        <end position="28"/>
    </location>
</feature>
<protein>
    <recommendedName>
        <fullName evidence="6">Transmembrane protein</fullName>
    </recommendedName>
</protein>
<evidence type="ECO:0000313" key="5">
    <source>
        <dbReference type="Proteomes" id="UP000054937"/>
    </source>
</evidence>
<proteinExistence type="predicted"/>
<feature type="compositionally biased region" description="Polar residues" evidence="2">
    <location>
        <begin position="69"/>
        <end position="88"/>
    </location>
</feature>
<evidence type="ECO:0000256" key="3">
    <source>
        <dbReference type="SAM" id="Phobius"/>
    </source>
</evidence>
<name>A0A0V0R2R0_PSEPJ</name>
<keyword evidence="3" id="KW-0472">Membrane</keyword>
<dbReference type="PANTHER" id="PTHR36911:SF1">
    <property type="entry name" value="LIM ZINC-BINDING DOMAIN-CONTAINING PROTEIN"/>
    <property type="match status" value="1"/>
</dbReference>
<dbReference type="PANTHER" id="PTHR36911">
    <property type="entry name" value="LIM ZINC-BINDING DOMAIN-CONTAINING PROTEIN-RELATED"/>
    <property type="match status" value="1"/>
</dbReference>
<dbReference type="AlphaFoldDB" id="A0A0V0R2R0"/>
<feature type="coiled-coil region" evidence="1">
    <location>
        <begin position="96"/>
        <end position="154"/>
    </location>
</feature>
<reference evidence="4 5" key="1">
    <citation type="journal article" date="2015" name="Sci. Rep.">
        <title>Genome of the facultative scuticociliatosis pathogen Pseudocohnilembus persalinus provides insight into its virulence through horizontal gene transfer.</title>
        <authorList>
            <person name="Xiong J."/>
            <person name="Wang G."/>
            <person name="Cheng J."/>
            <person name="Tian M."/>
            <person name="Pan X."/>
            <person name="Warren A."/>
            <person name="Jiang C."/>
            <person name="Yuan D."/>
            <person name="Miao W."/>
        </authorList>
    </citation>
    <scope>NUCLEOTIDE SEQUENCE [LARGE SCALE GENOMIC DNA]</scope>
    <source>
        <strain evidence="4">36N120E</strain>
    </source>
</reference>
<dbReference type="InParanoid" id="A0A0V0R2R0"/>
<evidence type="ECO:0000256" key="2">
    <source>
        <dbReference type="SAM" id="MobiDB-lite"/>
    </source>
</evidence>
<gene>
    <name evidence="4" type="ORF">PPERSA_08918</name>
</gene>
<sequence>MKNYNENKENFSPNFNFKDEKQHKKSHFNTDPAEKFQKYYQYQQYQNDKQSHNNNNNINEIFNQNYTNSQFNYNPNQSQHYTTPKQPRTPFNTPVQENNNNKYDNINNNYIQQEQESEVNFKQLLMGKNMVDKQQKYQNNNNNLQNQVKSGSQRHKQFAKTKSQLKVGVLFIIIILFITQIIGANSSQTYEELDKAEQILLEYSQTDFGEFQNDTYMEAQNINILEQQNMIQKQKNNQNKQQQPLINYKKQSQQVQLDESESIIQNEQNNSNNNIVYSQQASQKVIENITKQVYEDLNQYLFEHQQYAQKDFIEFLESEYSSSTVNSLH</sequence>
<evidence type="ECO:0000313" key="4">
    <source>
        <dbReference type="EMBL" id="KRX08814.1"/>
    </source>
</evidence>
<dbReference type="EMBL" id="LDAU01000057">
    <property type="protein sequence ID" value="KRX08814.1"/>
    <property type="molecule type" value="Genomic_DNA"/>
</dbReference>
<keyword evidence="3" id="KW-0812">Transmembrane</keyword>
<feature type="transmembrane region" description="Helical" evidence="3">
    <location>
        <begin position="165"/>
        <end position="183"/>
    </location>
</feature>
<keyword evidence="1" id="KW-0175">Coiled coil</keyword>
<keyword evidence="5" id="KW-1185">Reference proteome</keyword>
<organism evidence="4 5">
    <name type="scientific">Pseudocohnilembus persalinus</name>
    <name type="common">Ciliate</name>
    <dbReference type="NCBI Taxonomy" id="266149"/>
    <lineage>
        <taxon>Eukaryota</taxon>
        <taxon>Sar</taxon>
        <taxon>Alveolata</taxon>
        <taxon>Ciliophora</taxon>
        <taxon>Intramacronucleata</taxon>
        <taxon>Oligohymenophorea</taxon>
        <taxon>Scuticociliatia</taxon>
        <taxon>Philasterida</taxon>
        <taxon>Pseudocohnilembidae</taxon>
        <taxon>Pseudocohnilembus</taxon>
    </lineage>
</organism>
<feature type="coiled-coil region" evidence="1">
    <location>
        <begin position="217"/>
        <end position="270"/>
    </location>
</feature>
<accession>A0A0V0R2R0</accession>
<comment type="caution">
    <text evidence="4">The sequence shown here is derived from an EMBL/GenBank/DDBJ whole genome shotgun (WGS) entry which is preliminary data.</text>
</comment>
<keyword evidence="3" id="KW-1133">Transmembrane helix</keyword>
<evidence type="ECO:0000256" key="1">
    <source>
        <dbReference type="SAM" id="Coils"/>
    </source>
</evidence>
<evidence type="ECO:0008006" key="6">
    <source>
        <dbReference type="Google" id="ProtNLM"/>
    </source>
</evidence>
<feature type="region of interest" description="Disordered" evidence="2">
    <location>
        <begin position="67"/>
        <end position="88"/>
    </location>
</feature>
<dbReference type="Proteomes" id="UP000054937">
    <property type="component" value="Unassembled WGS sequence"/>
</dbReference>